<dbReference type="SUPFAM" id="SSF52047">
    <property type="entry name" value="RNI-like"/>
    <property type="match status" value="1"/>
</dbReference>
<reference evidence="1" key="1">
    <citation type="journal article" date="2019" name="Philos. Trans. R. Soc. Lond., B, Biol. Sci.">
        <title>Targeted metagenomic recovery of four divergent viruses reveals shared and distinctive characteristics of giant viruses of marine eukaryotes.</title>
        <authorList>
            <person name="Needham D.M."/>
            <person name="Poirier C."/>
            <person name="Hehenberger E."/>
            <person name="Jimenez V."/>
            <person name="Swalwell J.E."/>
            <person name="Santoro A.E."/>
            <person name="Worden A.Z."/>
        </authorList>
    </citation>
    <scope>NUCLEOTIDE SEQUENCE</scope>
    <source>
        <strain evidence="1">OPacV-662</strain>
    </source>
</reference>
<protein>
    <submittedName>
        <fullName evidence="1">Uncharacterized protein</fullName>
    </submittedName>
</protein>
<evidence type="ECO:0000313" key="1">
    <source>
        <dbReference type="EMBL" id="QFG73616.1"/>
    </source>
</evidence>
<dbReference type="EMBL" id="MN448266">
    <property type="protein sequence ID" value="QFG73616.1"/>
    <property type="molecule type" value="Genomic_DNA"/>
</dbReference>
<proteinExistence type="predicted"/>
<accession>A0A5J6VHC3</accession>
<sequence length="284" mass="32489">MLPEIIICRISSYVMWNYIPPIPMIYGSLSDLIINTSIPYCRNLSLSRCICKKLIAKLEQLELIDCLVGKNVIPNTLTELYMKRCSMTKISNKYLLDNMYLEKLSIIQTPISNIICSKHLQYLYISGVKNKIFDFSGIPNLKSLLLTWCDALQTLTLPCLLEKLEIYRGNLINLKLPNNLKELVLKDLRFSSITINHLNYLERLDLTAIPITSITLPCNLKILNIWLCPNLLINNTGNQTCIIINQDEIEYPSSCDESYASCDENDTIYSTYTASDVPYYTSDV</sequence>
<dbReference type="Gene3D" id="3.80.10.10">
    <property type="entry name" value="Ribonuclease Inhibitor"/>
    <property type="match status" value="1"/>
</dbReference>
<dbReference type="InterPro" id="IPR032675">
    <property type="entry name" value="LRR_dom_sf"/>
</dbReference>
<organism evidence="1">
    <name type="scientific">Megaviridae environmental sample</name>
    <dbReference type="NCBI Taxonomy" id="1737588"/>
    <lineage>
        <taxon>Viruses</taxon>
        <taxon>Varidnaviria</taxon>
        <taxon>Bamfordvirae</taxon>
        <taxon>Nucleocytoviricota</taxon>
        <taxon>Megaviricetes</taxon>
        <taxon>Imitervirales</taxon>
        <taxon>Mimiviridae</taxon>
        <taxon>environmental samples</taxon>
    </lineage>
</organism>
<name>A0A5J6VHC3_9VIRU</name>